<reference evidence="1 2" key="1">
    <citation type="journal article" date="2018" name="Nat. Genet.">
        <title>The Rosa genome provides new insights in the design of modern roses.</title>
        <authorList>
            <person name="Bendahmane M."/>
        </authorList>
    </citation>
    <scope>NUCLEOTIDE SEQUENCE [LARGE SCALE GENOMIC DNA]</scope>
    <source>
        <strain evidence="2">cv. Old Blush</strain>
    </source>
</reference>
<dbReference type="Proteomes" id="UP000238479">
    <property type="component" value="Chromosome 5"/>
</dbReference>
<dbReference type="Gramene" id="PRQ29529">
    <property type="protein sequence ID" value="PRQ29529"/>
    <property type="gene ID" value="RchiOBHm_Chr5g0014861"/>
</dbReference>
<gene>
    <name evidence="1" type="ORF">RchiOBHm_Chr5g0014861</name>
</gene>
<name>A0A2P6Q5U2_ROSCH</name>
<keyword evidence="2" id="KW-1185">Reference proteome</keyword>
<dbReference type="AlphaFoldDB" id="A0A2P6Q5U2"/>
<evidence type="ECO:0000313" key="1">
    <source>
        <dbReference type="EMBL" id="PRQ29529.1"/>
    </source>
</evidence>
<protein>
    <submittedName>
        <fullName evidence="1">Uncharacterized protein</fullName>
    </submittedName>
</protein>
<evidence type="ECO:0000313" key="2">
    <source>
        <dbReference type="Proteomes" id="UP000238479"/>
    </source>
</evidence>
<sequence>MQSLAVCVSCFVIYVASQMDVANVIKWKDGLLFSSFVIYVAVHTTGVQSAHAGLHLVLLQWTLLIKPLVQSCVKCFGPLF</sequence>
<dbReference type="EMBL" id="PDCK01000043">
    <property type="protein sequence ID" value="PRQ29529.1"/>
    <property type="molecule type" value="Genomic_DNA"/>
</dbReference>
<organism evidence="1 2">
    <name type="scientific">Rosa chinensis</name>
    <name type="common">China rose</name>
    <dbReference type="NCBI Taxonomy" id="74649"/>
    <lineage>
        <taxon>Eukaryota</taxon>
        <taxon>Viridiplantae</taxon>
        <taxon>Streptophyta</taxon>
        <taxon>Embryophyta</taxon>
        <taxon>Tracheophyta</taxon>
        <taxon>Spermatophyta</taxon>
        <taxon>Magnoliopsida</taxon>
        <taxon>eudicotyledons</taxon>
        <taxon>Gunneridae</taxon>
        <taxon>Pentapetalae</taxon>
        <taxon>rosids</taxon>
        <taxon>fabids</taxon>
        <taxon>Rosales</taxon>
        <taxon>Rosaceae</taxon>
        <taxon>Rosoideae</taxon>
        <taxon>Rosoideae incertae sedis</taxon>
        <taxon>Rosa</taxon>
    </lineage>
</organism>
<accession>A0A2P6Q5U2</accession>
<comment type="caution">
    <text evidence="1">The sequence shown here is derived from an EMBL/GenBank/DDBJ whole genome shotgun (WGS) entry which is preliminary data.</text>
</comment>
<proteinExistence type="predicted"/>